<name>A0AAQ3NFZ1_VIGMU</name>
<dbReference type="GO" id="GO:0015630">
    <property type="term" value="C:microtubule cytoskeleton"/>
    <property type="evidence" value="ECO:0007669"/>
    <property type="project" value="TreeGrafter"/>
</dbReference>
<organism evidence="2 3">
    <name type="scientific">Vigna mungo</name>
    <name type="common">Black gram</name>
    <name type="synonym">Phaseolus mungo</name>
    <dbReference type="NCBI Taxonomy" id="3915"/>
    <lineage>
        <taxon>Eukaryota</taxon>
        <taxon>Viridiplantae</taxon>
        <taxon>Streptophyta</taxon>
        <taxon>Embryophyta</taxon>
        <taxon>Tracheophyta</taxon>
        <taxon>Spermatophyta</taxon>
        <taxon>Magnoliopsida</taxon>
        <taxon>eudicotyledons</taxon>
        <taxon>Gunneridae</taxon>
        <taxon>Pentapetalae</taxon>
        <taxon>rosids</taxon>
        <taxon>fabids</taxon>
        <taxon>Fabales</taxon>
        <taxon>Fabaceae</taxon>
        <taxon>Papilionoideae</taxon>
        <taxon>50 kb inversion clade</taxon>
        <taxon>NPAAA clade</taxon>
        <taxon>indigoferoid/millettioid clade</taxon>
        <taxon>Phaseoleae</taxon>
        <taxon>Vigna</taxon>
    </lineage>
</organism>
<keyword evidence="1" id="KW-0732">Signal</keyword>
<proteinExistence type="predicted"/>
<dbReference type="EMBL" id="CP144695">
    <property type="protein sequence ID" value="WVZ08008.1"/>
    <property type="molecule type" value="Genomic_DNA"/>
</dbReference>
<evidence type="ECO:0000256" key="1">
    <source>
        <dbReference type="SAM" id="SignalP"/>
    </source>
</evidence>
<keyword evidence="3" id="KW-1185">Reference proteome</keyword>
<feature type="chain" id="PRO_5042923117" evidence="1">
    <location>
        <begin position="19"/>
        <end position="369"/>
    </location>
</feature>
<dbReference type="GO" id="GO:0003777">
    <property type="term" value="F:microtubule motor activity"/>
    <property type="evidence" value="ECO:0007669"/>
    <property type="project" value="InterPro"/>
</dbReference>
<protein>
    <submittedName>
        <fullName evidence="2">Uncharacterized protein</fullName>
    </submittedName>
</protein>
<sequence>MSAWFWVFPCVYVSKIVSVYVCVKEDNLVPANPDILYGMTNQQFYSTRNMDATKDDRLGKGEARVCKRIGFLLDCGYYMAKREENRRGLSNAFWALSPIVNAERAGQKVCGNLAEISNTLSSKSFVRKNSDPFTNSLSRTSWINNKHLTVLSSDVESDKMSGSHSLGSLVLAILLDKKPEEVPMLVESVLCKVVEEFEQRIASQGEKAKVILIDPVSQSNGSVVAVKKGEKKIHVVSKKEDGIHKSQVNAFISRKEDHIHKNLVADEESQRQFLKQKVLFDQQQRELQAGNQHTLHTTKSGKQIMQMQMKFRQEFNLGMHIHGLTHAASGYDRVLEENHKLYNQVQDLKGNKDHYFLVAFGPRLDAFLI</sequence>
<dbReference type="Proteomes" id="UP001374535">
    <property type="component" value="Chromosome 6"/>
</dbReference>
<evidence type="ECO:0000313" key="2">
    <source>
        <dbReference type="EMBL" id="WVZ08008.1"/>
    </source>
</evidence>
<feature type="signal peptide" evidence="1">
    <location>
        <begin position="1"/>
        <end position="18"/>
    </location>
</feature>
<dbReference type="GO" id="GO:0008017">
    <property type="term" value="F:microtubule binding"/>
    <property type="evidence" value="ECO:0007669"/>
    <property type="project" value="TreeGrafter"/>
</dbReference>
<dbReference type="AlphaFoldDB" id="A0AAQ3NFZ1"/>
<gene>
    <name evidence="2" type="ORF">V8G54_021354</name>
</gene>
<accession>A0AAQ3NFZ1</accession>
<evidence type="ECO:0000313" key="3">
    <source>
        <dbReference type="Proteomes" id="UP001374535"/>
    </source>
</evidence>
<dbReference type="GO" id="GO:0007018">
    <property type="term" value="P:microtubule-based movement"/>
    <property type="evidence" value="ECO:0007669"/>
    <property type="project" value="InterPro"/>
</dbReference>
<dbReference type="PANTHER" id="PTHR47972:SF39">
    <property type="entry name" value="KINESIN-LIKE PROTEIN KIN-14I"/>
    <property type="match status" value="1"/>
</dbReference>
<reference evidence="2 3" key="1">
    <citation type="journal article" date="2023" name="Life. Sci Alliance">
        <title>Evolutionary insights into 3D genome organization and epigenetic landscape of Vigna mungo.</title>
        <authorList>
            <person name="Junaid A."/>
            <person name="Singh B."/>
            <person name="Bhatia S."/>
        </authorList>
    </citation>
    <scope>NUCLEOTIDE SEQUENCE [LARGE SCALE GENOMIC DNA]</scope>
    <source>
        <strain evidence="2">Urdbean</strain>
    </source>
</reference>
<dbReference type="PANTHER" id="PTHR47972">
    <property type="entry name" value="KINESIN-LIKE PROTEIN KLP-3"/>
    <property type="match status" value="1"/>
</dbReference>
<dbReference type="InterPro" id="IPR027640">
    <property type="entry name" value="Kinesin-like_fam"/>
</dbReference>